<dbReference type="InterPro" id="IPR003609">
    <property type="entry name" value="Pan_app"/>
</dbReference>
<organism evidence="4 7">
    <name type="scientific">Didymodactylos carnosus</name>
    <dbReference type="NCBI Taxonomy" id="1234261"/>
    <lineage>
        <taxon>Eukaryota</taxon>
        <taxon>Metazoa</taxon>
        <taxon>Spiralia</taxon>
        <taxon>Gnathifera</taxon>
        <taxon>Rotifera</taxon>
        <taxon>Eurotatoria</taxon>
        <taxon>Bdelloidea</taxon>
        <taxon>Philodinida</taxon>
        <taxon>Philodinidae</taxon>
        <taxon>Didymodactylos</taxon>
    </lineage>
</organism>
<evidence type="ECO:0000313" key="3">
    <source>
        <dbReference type="EMBL" id="CAF0822782.1"/>
    </source>
</evidence>
<dbReference type="Proteomes" id="UP000681722">
    <property type="component" value="Unassembled WGS sequence"/>
</dbReference>
<evidence type="ECO:0000313" key="7">
    <source>
        <dbReference type="Proteomes" id="UP000663829"/>
    </source>
</evidence>
<gene>
    <name evidence="4" type="ORF">GPM918_LOCUS12986</name>
    <name evidence="3" type="ORF">OVA965_LOCUS5734</name>
    <name evidence="6" type="ORF">SRO942_LOCUS12988</name>
    <name evidence="5" type="ORF">TMI583_LOCUS5731</name>
</gene>
<feature type="domain" description="Apple" evidence="2">
    <location>
        <begin position="56"/>
        <end position="101"/>
    </location>
</feature>
<keyword evidence="7" id="KW-1185">Reference proteome</keyword>
<reference evidence="4" key="1">
    <citation type="submission" date="2021-02" db="EMBL/GenBank/DDBJ databases">
        <authorList>
            <person name="Nowell W R."/>
        </authorList>
    </citation>
    <scope>NUCLEOTIDE SEQUENCE</scope>
</reference>
<dbReference type="EMBL" id="CAJOBC010002911">
    <property type="protein sequence ID" value="CAF3757959.1"/>
    <property type="molecule type" value="Genomic_DNA"/>
</dbReference>
<dbReference type="Proteomes" id="UP000682733">
    <property type="component" value="Unassembled WGS sequence"/>
</dbReference>
<evidence type="ECO:0000313" key="4">
    <source>
        <dbReference type="EMBL" id="CAF0985666.1"/>
    </source>
</evidence>
<dbReference type="Gene3D" id="2.130.10.10">
    <property type="entry name" value="YVTN repeat-like/Quinoprotein amine dehydrogenase"/>
    <property type="match status" value="1"/>
</dbReference>
<accession>A0A814FW17</accession>
<dbReference type="InterPro" id="IPR015943">
    <property type="entry name" value="WD40/YVTN_repeat-like_dom_sf"/>
</dbReference>
<dbReference type="Proteomes" id="UP000677228">
    <property type="component" value="Unassembled WGS sequence"/>
</dbReference>
<proteinExistence type="predicted"/>
<dbReference type="AlphaFoldDB" id="A0A814FW17"/>
<dbReference type="EMBL" id="CAJNOK010001646">
    <property type="protein sequence ID" value="CAF0822782.1"/>
    <property type="molecule type" value="Genomic_DNA"/>
</dbReference>
<dbReference type="EMBL" id="CAJNOQ010002910">
    <property type="protein sequence ID" value="CAF0985666.1"/>
    <property type="molecule type" value="Genomic_DNA"/>
</dbReference>
<keyword evidence="1" id="KW-0732">Signal</keyword>
<dbReference type="SUPFAM" id="SSF63825">
    <property type="entry name" value="YWTD domain"/>
    <property type="match status" value="1"/>
</dbReference>
<dbReference type="EMBL" id="CAJOBA010001646">
    <property type="protein sequence ID" value="CAF3607103.1"/>
    <property type="molecule type" value="Genomic_DNA"/>
</dbReference>
<evidence type="ECO:0000313" key="6">
    <source>
        <dbReference type="EMBL" id="CAF3757959.1"/>
    </source>
</evidence>
<evidence type="ECO:0000259" key="2">
    <source>
        <dbReference type="Pfam" id="PF00024"/>
    </source>
</evidence>
<sequence>MILMHFSIVLLLLLLIRPIKTLIVRARVRIIKDFDYIPSQPKLKIGSVFNSKSSYLYCISICNRHSTCRTATFNINNNLCSMYEDNDNVGKLIVKENSTVLAFNYCDKPEEIEPYYICSATGSAQLLQVHINQLNLLEKWSTTSGGVVFYENYFYFEDNNAEVLNVYKMNGNNKIELMWTKHIGWPVGNIRTNKMGNLYIVSSTGQGKAIKLDSDGNILQTYTIPDIDGLIDDVVIYNGYLWFNNELNSVIVKINESNGDIIQKYNLEPIAYSLTYFNQQFWTTDATGIIYNWNYNKNVLTPWINDLNYFPIDDIVANGLVQDYGGRRYVCNYERIPDPNFENL</sequence>
<evidence type="ECO:0000313" key="5">
    <source>
        <dbReference type="EMBL" id="CAF3607103.1"/>
    </source>
</evidence>
<dbReference type="Proteomes" id="UP000663829">
    <property type="component" value="Unassembled WGS sequence"/>
</dbReference>
<feature type="chain" id="PRO_5044131910" description="Apple domain-containing protein" evidence="1">
    <location>
        <begin position="22"/>
        <end position="344"/>
    </location>
</feature>
<dbReference type="Pfam" id="PF00024">
    <property type="entry name" value="PAN_1"/>
    <property type="match status" value="1"/>
</dbReference>
<comment type="caution">
    <text evidence="4">The sequence shown here is derived from an EMBL/GenBank/DDBJ whole genome shotgun (WGS) entry which is preliminary data.</text>
</comment>
<evidence type="ECO:0000256" key="1">
    <source>
        <dbReference type="SAM" id="SignalP"/>
    </source>
</evidence>
<name>A0A814FW17_9BILA</name>
<feature type="signal peptide" evidence="1">
    <location>
        <begin position="1"/>
        <end position="21"/>
    </location>
</feature>
<protein>
    <recommendedName>
        <fullName evidence="2">Apple domain-containing protein</fullName>
    </recommendedName>
</protein>